<comment type="caution">
    <text evidence="8">The sequence shown here is derived from an EMBL/GenBank/DDBJ whole genome shotgun (WGS) entry which is preliminary data.</text>
</comment>
<feature type="transmembrane region" description="Helical" evidence="6">
    <location>
        <begin position="193"/>
        <end position="219"/>
    </location>
</feature>
<feature type="coiled-coil region" evidence="5">
    <location>
        <begin position="232"/>
        <end position="277"/>
    </location>
</feature>
<feature type="transmembrane region" description="Helical" evidence="6">
    <location>
        <begin position="77"/>
        <end position="100"/>
    </location>
</feature>
<dbReference type="Proteomes" id="UP000016569">
    <property type="component" value="Unassembled WGS sequence"/>
</dbReference>
<dbReference type="Gene3D" id="1.20.120.350">
    <property type="entry name" value="Voltage-gated potassium channels. Chain C"/>
    <property type="match status" value="1"/>
</dbReference>
<evidence type="ECO:0000256" key="1">
    <source>
        <dbReference type="ARBA" id="ARBA00004141"/>
    </source>
</evidence>
<keyword evidence="8" id="KW-0813">Transport</keyword>
<evidence type="ECO:0000313" key="9">
    <source>
        <dbReference type="Proteomes" id="UP000016569"/>
    </source>
</evidence>
<sequence length="283" mass="31299">MQSLRALLASRRTEQVITALIVLNAIILGLETSPAVMAGWGNWLLWADRILLTVFVIEIGARLVVHRLAFFRDPWSLFDFVVVGVALVPATGAFSVLRALRVLRVLRLITVAPSLKRVVSALISALPGMGAIVMLLALVFYVSAVMATMLFGESFPQWFGSLGASAYSLFQIMTLESWSMGIVRPVMEVYPYAWAFFVPFILATAFTMLNLFIGVVVSAMQEEHDDLLKADHEEVEAHLRQAAAEREQARTESAAEARAMTDELKAMRAEMAELRDLLARRGA</sequence>
<dbReference type="InterPro" id="IPR005821">
    <property type="entry name" value="Ion_trans_dom"/>
</dbReference>
<dbReference type="GO" id="GO:0005248">
    <property type="term" value="F:voltage-gated sodium channel activity"/>
    <property type="evidence" value="ECO:0007669"/>
    <property type="project" value="TreeGrafter"/>
</dbReference>
<name>A0A8E0KGZ0_9CAUL</name>
<keyword evidence="9" id="KW-1185">Reference proteome</keyword>
<evidence type="ECO:0000256" key="4">
    <source>
        <dbReference type="ARBA" id="ARBA00023136"/>
    </source>
</evidence>
<keyword evidence="8" id="KW-0407">Ion channel</keyword>
<feature type="domain" description="Ion transport" evidence="7">
    <location>
        <begin position="13"/>
        <end position="225"/>
    </location>
</feature>
<evidence type="ECO:0000313" key="8">
    <source>
        <dbReference type="EMBL" id="GAD57981.1"/>
    </source>
</evidence>
<dbReference type="RefSeq" id="WP_021696077.1">
    <property type="nucleotide sequence ID" value="NZ_BATC01000002.1"/>
</dbReference>
<comment type="subcellular location">
    <subcellularLocation>
        <location evidence="1">Membrane</location>
        <topology evidence="1">Multi-pass membrane protein</topology>
    </subcellularLocation>
</comment>
<gene>
    <name evidence="8" type="ORF">MBEBAB_0231</name>
</gene>
<dbReference type="EMBL" id="BATC01000002">
    <property type="protein sequence ID" value="GAD57981.1"/>
    <property type="molecule type" value="Genomic_DNA"/>
</dbReference>
<evidence type="ECO:0000256" key="5">
    <source>
        <dbReference type="SAM" id="Coils"/>
    </source>
</evidence>
<protein>
    <submittedName>
        <fullName evidence="8">Voltage-gated sodium channel subunit</fullName>
    </submittedName>
</protein>
<keyword evidence="2 6" id="KW-0812">Transmembrane</keyword>
<evidence type="ECO:0000256" key="2">
    <source>
        <dbReference type="ARBA" id="ARBA00022692"/>
    </source>
</evidence>
<dbReference type="OrthoDB" id="5297065at2"/>
<dbReference type="PANTHER" id="PTHR10037:SF62">
    <property type="entry name" value="SODIUM CHANNEL PROTEIN 60E"/>
    <property type="match status" value="1"/>
</dbReference>
<keyword evidence="5" id="KW-0175">Coiled coil</keyword>
<dbReference type="InterPro" id="IPR043203">
    <property type="entry name" value="VGCC_Ca_Na"/>
</dbReference>
<evidence type="ECO:0000259" key="7">
    <source>
        <dbReference type="Pfam" id="PF00520"/>
    </source>
</evidence>
<dbReference type="GO" id="GO:0001518">
    <property type="term" value="C:voltage-gated sodium channel complex"/>
    <property type="evidence" value="ECO:0007669"/>
    <property type="project" value="TreeGrafter"/>
</dbReference>
<dbReference type="AlphaFoldDB" id="A0A8E0KGZ0"/>
<organism evidence="8 9">
    <name type="scientific">Brevundimonas abyssalis TAR-001</name>
    <dbReference type="NCBI Taxonomy" id="1391729"/>
    <lineage>
        <taxon>Bacteria</taxon>
        <taxon>Pseudomonadati</taxon>
        <taxon>Pseudomonadota</taxon>
        <taxon>Alphaproteobacteria</taxon>
        <taxon>Caulobacterales</taxon>
        <taxon>Caulobacteraceae</taxon>
        <taxon>Brevundimonas</taxon>
    </lineage>
</organism>
<reference evidence="9" key="1">
    <citation type="journal article" date="2013" name="Genome Announc.">
        <title>Draft Genome Sequence of the Dimorphic Prosthecate Bacterium Brevundimonas abyssalis TAR-001T.</title>
        <authorList>
            <person name="Tsubouchi T."/>
            <person name="Nishi S."/>
            <person name="Usui K."/>
            <person name="Shimane Y."/>
            <person name="Takaki Y."/>
            <person name="Maruyama T."/>
            <person name="Hatada Y."/>
        </authorList>
    </citation>
    <scope>NUCLEOTIDE SEQUENCE [LARGE SCALE GENOMIC DNA]</scope>
    <source>
        <strain evidence="9">TAR-001</strain>
    </source>
</reference>
<dbReference type="Pfam" id="PF00520">
    <property type="entry name" value="Ion_trans"/>
    <property type="match status" value="1"/>
</dbReference>
<dbReference type="InterPro" id="IPR027359">
    <property type="entry name" value="Volt_channel_dom_sf"/>
</dbReference>
<proteinExistence type="predicted"/>
<accession>A0A8E0KGZ0</accession>
<dbReference type="PANTHER" id="PTHR10037">
    <property type="entry name" value="VOLTAGE-GATED CATION CHANNEL CALCIUM AND SODIUM"/>
    <property type="match status" value="1"/>
</dbReference>
<feature type="transmembrane region" description="Helical" evidence="6">
    <location>
        <begin position="120"/>
        <end position="143"/>
    </location>
</feature>
<evidence type="ECO:0000256" key="3">
    <source>
        <dbReference type="ARBA" id="ARBA00022989"/>
    </source>
</evidence>
<dbReference type="Gene3D" id="1.10.287.70">
    <property type="match status" value="1"/>
</dbReference>
<feature type="transmembrane region" description="Helical" evidence="6">
    <location>
        <begin position="16"/>
        <end position="37"/>
    </location>
</feature>
<keyword evidence="8" id="KW-0406">Ion transport</keyword>
<keyword evidence="3 6" id="KW-1133">Transmembrane helix</keyword>
<keyword evidence="4 6" id="KW-0472">Membrane</keyword>
<evidence type="ECO:0000256" key="6">
    <source>
        <dbReference type="SAM" id="Phobius"/>
    </source>
</evidence>
<dbReference type="CDD" id="cd22249">
    <property type="entry name" value="UDM1_RNF168_RNF169-like"/>
    <property type="match status" value="1"/>
</dbReference>
<dbReference type="SUPFAM" id="SSF81324">
    <property type="entry name" value="Voltage-gated potassium channels"/>
    <property type="match status" value="1"/>
</dbReference>